<feature type="signal peptide" evidence="1">
    <location>
        <begin position="1"/>
        <end position="16"/>
    </location>
</feature>
<proteinExistence type="predicted"/>
<organism evidence="3 4">
    <name type="scientific">Diaphorobacter ruginosibacter</name>
    <dbReference type="NCBI Taxonomy" id="1715720"/>
    <lineage>
        <taxon>Bacteria</taxon>
        <taxon>Pseudomonadati</taxon>
        <taxon>Pseudomonadota</taxon>
        <taxon>Betaproteobacteria</taxon>
        <taxon>Burkholderiales</taxon>
        <taxon>Comamonadaceae</taxon>
        <taxon>Diaphorobacter</taxon>
    </lineage>
</organism>
<feature type="domain" description="Lysozyme inhibitor LprI-like N-terminal" evidence="2">
    <location>
        <begin position="42"/>
        <end position="128"/>
    </location>
</feature>
<sequence>MFLVLFLNPWRAAAHAALPLACGLFAAAGVHAQAGASCVEGGSAAEVNACAVQKFQQADTALNIYYGDVMTALSAHERPTLRQDQNAWFRTRREYCNKRNRAIEGRPEWGRVYHECLIKVTQARRSALSQWLHTGNPPPPEASLPPDTQ</sequence>
<evidence type="ECO:0000313" key="3">
    <source>
        <dbReference type="EMBL" id="QNN59325.1"/>
    </source>
</evidence>
<accession>A0A7G9RUQ0</accession>
<dbReference type="AlphaFoldDB" id="A0A7G9RUQ0"/>
<evidence type="ECO:0000256" key="1">
    <source>
        <dbReference type="SAM" id="SignalP"/>
    </source>
</evidence>
<dbReference type="Pfam" id="PF07007">
    <property type="entry name" value="LprI"/>
    <property type="match status" value="1"/>
</dbReference>
<keyword evidence="4" id="KW-1185">Reference proteome</keyword>
<dbReference type="RefSeq" id="WP_187600338.1">
    <property type="nucleotide sequence ID" value="NZ_CP060714.1"/>
</dbReference>
<feature type="chain" id="PRO_5028978619" evidence="1">
    <location>
        <begin position="17"/>
        <end position="149"/>
    </location>
</feature>
<dbReference type="EMBL" id="CP060714">
    <property type="protein sequence ID" value="QNN59325.1"/>
    <property type="molecule type" value="Genomic_DNA"/>
</dbReference>
<dbReference type="Proteomes" id="UP000515811">
    <property type="component" value="Chromosome"/>
</dbReference>
<dbReference type="InterPro" id="IPR009739">
    <property type="entry name" value="LprI-like_N"/>
</dbReference>
<evidence type="ECO:0000313" key="4">
    <source>
        <dbReference type="Proteomes" id="UP000515811"/>
    </source>
</evidence>
<reference evidence="3 4" key="1">
    <citation type="submission" date="2020-08" db="EMBL/GenBank/DDBJ databases">
        <title>Genome sequence of Diaphorobacter ruginosibacter DSM 27467T.</title>
        <authorList>
            <person name="Hyun D.-W."/>
            <person name="Bae J.-W."/>
        </authorList>
    </citation>
    <scope>NUCLEOTIDE SEQUENCE [LARGE SCALE GENOMIC DNA]</scope>
    <source>
        <strain evidence="3 4">DSM 27467</strain>
    </source>
</reference>
<dbReference type="Gene3D" id="1.20.1270.180">
    <property type="match status" value="1"/>
</dbReference>
<gene>
    <name evidence="3" type="ORF">H9K76_11380</name>
</gene>
<protein>
    <submittedName>
        <fullName evidence="3">DUF1311 domain-containing protein</fullName>
    </submittedName>
</protein>
<keyword evidence="1" id="KW-0732">Signal</keyword>
<name>A0A7G9RUQ0_9BURK</name>
<evidence type="ECO:0000259" key="2">
    <source>
        <dbReference type="Pfam" id="PF07007"/>
    </source>
</evidence>
<dbReference type="KEGG" id="drg:H9K76_11380"/>